<keyword evidence="5" id="KW-1185">Reference proteome</keyword>
<dbReference type="EC" id="3.8.1.2" evidence="3"/>
<dbReference type="SFLD" id="SFLDS00003">
    <property type="entry name" value="Haloacid_Dehalogenase"/>
    <property type="match status" value="1"/>
</dbReference>
<evidence type="ECO:0000313" key="4">
    <source>
        <dbReference type="EMBL" id="TNC48968.1"/>
    </source>
</evidence>
<dbReference type="PANTHER" id="PTHR43316">
    <property type="entry name" value="HYDROLASE, HALOACID DELAHOGENASE-RELATED"/>
    <property type="match status" value="1"/>
</dbReference>
<dbReference type="SUPFAM" id="SSF56784">
    <property type="entry name" value="HAD-like"/>
    <property type="match status" value="1"/>
</dbReference>
<dbReference type="SFLD" id="SFLDG01135">
    <property type="entry name" value="C1.5.6:_HAD__Beta-PGM__Phospha"/>
    <property type="match status" value="1"/>
</dbReference>
<dbReference type="GO" id="GO:0018784">
    <property type="term" value="F:(S)-2-haloacid dehalogenase activity"/>
    <property type="evidence" value="ECO:0007669"/>
    <property type="project" value="UniProtKB-UniRule"/>
</dbReference>
<evidence type="ECO:0000313" key="5">
    <source>
        <dbReference type="Proteomes" id="UP000305887"/>
    </source>
</evidence>
<dbReference type="InterPro" id="IPR006439">
    <property type="entry name" value="HAD-SF_hydro_IA"/>
</dbReference>
<dbReference type="PRINTS" id="PR00413">
    <property type="entry name" value="HADHALOGNASE"/>
</dbReference>
<gene>
    <name evidence="4" type="ORF">FHG66_12415</name>
</gene>
<evidence type="ECO:0000256" key="2">
    <source>
        <dbReference type="ARBA" id="ARBA00022801"/>
    </source>
</evidence>
<organism evidence="4 5">
    <name type="scientific">Rubellimicrobium rubrum</name>
    <dbReference type="NCBI Taxonomy" id="2585369"/>
    <lineage>
        <taxon>Bacteria</taxon>
        <taxon>Pseudomonadati</taxon>
        <taxon>Pseudomonadota</taxon>
        <taxon>Alphaproteobacteria</taxon>
        <taxon>Rhodobacterales</taxon>
        <taxon>Roseobacteraceae</taxon>
        <taxon>Rubellimicrobium</taxon>
    </lineage>
</organism>
<sequence length="224" mass="23846">MRVAVFDAYGTLFDVGGALRAAAEAEPEAPWATDWAALARNWRQKQLEITWLRAVAGHHADFAQVTADALDWTLARAGLSDPDLRARLLDLYGRLPPYPEARAAVEAVAARGLPCAILTNATPAMVTGLLDASGLGPLFGEVLTVEEAGVFKPHPSVYALVTAHYGVAPDEVLFASANGWDAAGASGFGFQTAWINREGAPTDRLWAKPWRELSSLRGIAGLIG</sequence>
<reference evidence="4 5" key="1">
    <citation type="submission" date="2019-06" db="EMBL/GenBank/DDBJ databases">
        <title>YIM 131921 draft genome.</title>
        <authorList>
            <person name="Jiang L."/>
        </authorList>
    </citation>
    <scope>NUCLEOTIDE SEQUENCE [LARGE SCALE GENOMIC DNA]</scope>
    <source>
        <strain evidence="4 5">YIM 131921</strain>
    </source>
</reference>
<proteinExistence type="inferred from homology"/>
<dbReference type="Gene3D" id="3.40.50.1000">
    <property type="entry name" value="HAD superfamily/HAD-like"/>
    <property type="match status" value="1"/>
</dbReference>
<dbReference type="RefSeq" id="WP_139077223.1">
    <property type="nucleotide sequence ID" value="NZ_VDFU01000014.1"/>
</dbReference>
<name>A0A5C4MSH8_9RHOB</name>
<dbReference type="Proteomes" id="UP000305887">
    <property type="component" value="Unassembled WGS sequence"/>
</dbReference>
<dbReference type="AlphaFoldDB" id="A0A5C4MSH8"/>
<dbReference type="InterPro" id="IPR051540">
    <property type="entry name" value="S-2-haloacid_dehalogenase"/>
</dbReference>
<dbReference type="InterPro" id="IPR023198">
    <property type="entry name" value="PGP-like_dom2"/>
</dbReference>
<dbReference type="NCBIfam" id="TIGR01493">
    <property type="entry name" value="HAD-SF-IA-v2"/>
    <property type="match status" value="1"/>
</dbReference>
<dbReference type="InterPro" id="IPR006328">
    <property type="entry name" value="2-HAD"/>
</dbReference>
<dbReference type="NCBIfam" id="TIGR01428">
    <property type="entry name" value="HAD_type_II"/>
    <property type="match status" value="1"/>
</dbReference>
<comment type="function">
    <text evidence="3">Catalyzes the hydrolytic dehalogenation of small (S)-2-haloalkanoic acids to yield the corresponding (R)-2-hydroxyalkanoic acids.</text>
</comment>
<evidence type="ECO:0000256" key="1">
    <source>
        <dbReference type="ARBA" id="ARBA00008106"/>
    </source>
</evidence>
<dbReference type="Pfam" id="PF00702">
    <property type="entry name" value="Hydrolase"/>
    <property type="match status" value="1"/>
</dbReference>
<dbReference type="SFLD" id="SFLDG01129">
    <property type="entry name" value="C1.5:_HAD__Beta-PGM__Phosphata"/>
    <property type="match status" value="1"/>
</dbReference>
<dbReference type="CDD" id="cd02588">
    <property type="entry name" value="HAD_L2-DEX"/>
    <property type="match status" value="1"/>
</dbReference>
<dbReference type="OrthoDB" id="7989657at2"/>
<comment type="similarity">
    <text evidence="1 3">Belongs to the HAD-like hydrolase superfamily. S-2-haloalkanoic acid dehalogenase family.</text>
</comment>
<dbReference type="InterPro" id="IPR023214">
    <property type="entry name" value="HAD_sf"/>
</dbReference>
<keyword evidence="2 3" id="KW-0378">Hydrolase</keyword>
<protein>
    <recommendedName>
        <fullName evidence="3">(S)-2-haloacid dehalogenase</fullName>
        <ecNumber evidence="3">3.8.1.2</ecNumber>
    </recommendedName>
    <alternativeName>
        <fullName evidence="3">2-haloalkanoic acid dehalogenase</fullName>
    </alternativeName>
    <alternativeName>
        <fullName evidence="3">Halocarboxylic acid halidohydrolase</fullName>
    </alternativeName>
    <alternativeName>
        <fullName evidence="3">L-2-haloacid dehalogenase</fullName>
    </alternativeName>
</protein>
<dbReference type="InterPro" id="IPR036412">
    <property type="entry name" value="HAD-like_sf"/>
</dbReference>
<evidence type="ECO:0000256" key="3">
    <source>
        <dbReference type="RuleBase" id="RU368077"/>
    </source>
</evidence>
<dbReference type="PANTHER" id="PTHR43316:SF3">
    <property type="entry name" value="HALOACID DEHALOGENASE, TYPE II (AFU_ORTHOLOGUE AFUA_2G07750)-RELATED"/>
    <property type="match status" value="1"/>
</dbReference>
<comment type="caution">
    <text evidence="4">The sequence shown here is derived from an EMBL/GenBank/DDBJ whole genome shotgun (WGS) entry which is preliminary data.</text>
</comment>
<comment type="catalytic activity">
    <reaction evidence="3">
        <text>an (S)-2-haloacid + H2O = a (2R)-2-hydroxycarboxylate + a halide anion + H(+)</text>
        <dbReference type="Rhea" id="RHEA:11192"/>
        <dbReference type="ChEBI" id="CHEBI:15377"/>
        <dbReference type="ChEBI" id="CHEBI:15378"/>
        <dbReference type="ChEBI" id="CHEBI:16042"/>
        <dbReference type="ChEBI" id="CHEBI:58314"/>
        <dbReference type="ChEBI" id="CHEBI:137405"/>
        <dbReference type="EC" id="3.8.1.2"/>
    </reaction>
</comment>
<dbReference type="SFLD" id="SFLDF00045">
    <property type="entry name" value="2-haloacid_dehalogenase"/>
    <property type="match status" value="1"/>
</dbReference>
<dbReference type="EMBL" id="VDFU01000014">
    <property type="protein sequence ID" value="TNC48968.1"/>
    <property type="molecule type" value="Genomic_DNA"/>
</dbReference>
<accession>A0A5C4MSH8</accession>
<dbReference type="Gene3D" id="1.10.150.240">
    <property type="entry name" value="Putative phosphatase, domain 2"/>
    <property type="match status" value="1"/>
</dbReference>